<dbReference type="PANTHER" id="PTHR46648:SF1">
    <property type="entry name" value="ADENOSINE 5'-MONOPHOSPHORAMIDASE HNT1"/>
    <property type="match status" value="1"/>
</dbReference>
<dbReference type="RefSeq" id="WP_101651488.1">
    <property type="nucleotide sequence ID" value="NZ_PGVE01000094.1"/>
</dbReference>
<dbReference type="InterPro" id="IPR036265">
    <property type="entry name" value="HIT-like_sf"/>
</dbReference>
<evidence type="ECO:0000256" key="3">
    <source>
        <dbReference type="PROSITE-ProRule" id="PRU00464"/>
    </source>
</evidence>
<dbReference type="InterPro" id="IPR011146">
    <property type="entry name" value="HIT-like"/>
</dbReference>
<evidence type="ECO:0000313" key="6">
    <source>
        <dbReference type="Proteomes" id="UP000234950"/>
    </source>
</evidence>
<dbReference type="GO" id="GO:0009117">
    <property type="term" value="P:nucleotide metabolic process"/>
    <property type="evidence" value="ECO:0007669"/>
    <property type="project" value="TreeGrafter"/>
</dbReference>
<protein>
    <submittedName>
        <fullName evidence="5">Diadenosine tetraphosphate hydrolase</fullName>
    </submittedName>
</protein>
<evidence type="ECO:0000313" key="5">
    <source>
        <dbReference type="EMBL" id="PLS01495.1"/>
    </source>
</evidence>
<sequence length="142" mass="16599">MTECPICEKHKQLVNPIFEDEDWIVNPGPLSSQILGYMYIEPKRHVENWSELTDEEMGKVGLLIKRLEQALKRERSVNRVYVVTISEAVRHLHFHIIPRAEGMTTKGLDLIEQATQQKVKGQSSVSEESYMQFLETLRKHFY</sequence>
<feature type="short sequence motif" description="Histidine triad motif" evidence="2 3">
    <location>
        <begin position="91"/>
        <end position="95"/>
    </location>
</feature>
<reference evidence="5 6" key="1">
    <citation type="submission" date="2017-11" db="EMBL/GenBank/DDBJ databases">
        <title>Comparitive Functional Genomics of Dry Heat Resistant strains isolated from the Viking Spacecraft.</title>
        <authorList>
            <person name="Seuylemezian A."/>
            <person name="Cooper K."/>
            <person name="Vaishampayan P."/>
        </authorList>
    </citation>
    <scope>NUCLEOTIDE SEQUENCE [LARGE SCALE GENOMIC DNA]</scope>
    <source>
        <strain evidence="5 6">V32-6</strain>
    </source>
</reference>
<dbReference type="AlphaFoldDB" id="A0A2N5H7K0"/>
<evidence type="ECO:0000256" key="1">
    <source>
        <dbReference type="PIRSR" id="PIRSR601310-1"/>
    </source>
</evidence>
<name>A0A2N5H7K0_9BACI</name>
<dbReference type="InterPro" id="IPR001310">
    <property type="entry name" value="Histidine_triad_HIT"/>
</dbReference>
<feature type="domain" description="HIT" evidence="4">
    <location>
        <begin position="36"/>
        <end position="106"/>
    </location>
</feature>
<keyword evidence="6" id="KW-1185">Reference proteome</keyword>
<comment type="caution">
    <text evidence="5">The sequence shown here is derived from an EMBL/GenBank/DDBJ whole genome shotgun (WGS) entry which is preliminary data.</text>
</comment>
<proteinExistence type="predicted"/>
<accession>A0A2N5H7K0</accession>
<dbReference type="EMBL" id="PGVE01000094">
    <property type="protein sequence ID" value="PLS01495.1"/>
    <property type="molecule type" value="Genomic_DNA"/>
</dbReference>
<dbReference type="Proteomes" id="UP000234950">
    <property type="component" value="Unassembled WGS sequence"/>
</dbReference>
<dbReference type="Pfam" id="PF01230">
    <property type="entry name" value="HIT"/>
    <property type="match status" value="1"/>
</dbReference>
<feature type="active site" description="Tele-AMP-histidine intermediate" evidence="1">
    <location>
        <position position="93"/>
    </location>
</feature>
<organism evidence="5 6">
    <name type="scientific">Neobacillus cucumis</name>
    <dbReference type="NCBI Taxonomy" id="1740721"/>
    <lineage>
        <taxon>Bacteria</taxon>
        <taxon>Bacillati</taxon>
        <taxon>Bacillota</taxon>
        <taxon>Bacilli</taxon>
        <taxon>Bacillales</taxon>
        <taxon>Bacillaceae</taxon>
        <taxon>Neobacillus</taxon>
    </lineage>
</organism>
<dbReference type="SUPFAM" id="SSF54197">
    <property type="entry name" value="HIT-like"/>
    <property type="match status" value="1"/>
</dbReference>
<evidence type="ECO:0000256" key="2">
    <source>
        <dbReference type="PIRSR" id="PIRSR601310-3"/>
    </source>
</evidence>
<dbReference type="Gene3D" id="3.30.428.10">
    <property type="entry name" value="HIT-like"/>
    <property type="match status" value="1"/>
</dbReference>
<gene>
    <name evidence="5" type="ORF">CVD27_24875</name>
</gene>
<evidence type="ECO:0000259" key="4">
    <source>
        <dbReference type="PROSITE" id="PS51084"/>
    </source>
</evidence>
<keyword evidence="5" id="KW-0378">Hydrolase</keyword>
<dbReference type="PANTHER" id="PTHR46648">
    <property type="entry name" value="HIT FAMILY PROTEIN 1"/>
    <property type="match status" value="1"/>
</dbReference>
<dbReference type="GO" id="GO:0016787">
    <property type="term" value="F:hydrolase activity"/>
    <property type="evidence" value="ECO:0007669"/>
    <property type="project" value="UniProtKB-KW"/>
</dbReference>
<dbReference type="OrthoDB" id="9784774at2"/>
<dbReference type="PROSITE" id="PS51084">
    <property type="entry name" value="HIT_2"/>
    <property type="match status" value="1"/>
</dbReference>